<keyword evidence="3" id="KW-0808">Transferase</keyword>
<dbReference type="InterPro" id="IPR011009">
    <property type="entry name" value="Kinase-like_dom_sf"/>
</dbReference>
<evidence type="ECO:0000256" key="9">
    <source>
        <dbReference type="SAM" id="MobiDB-lite"/>
    </source>
</evidence>
<keyword evidence="12" id="KW-1185">Reference proteome</keyword>
<evidence type="ECO:0000256" key="2">
    <source>
        <dbReference type="ARBA" id="ARBA00022527"/>
    </source>
</evidence>
<feature type="compositionally biased region" description="Basic and acidic residues" evidence="9">
    <location>
        <begin position="480"/>
        <end position="489"/>
    </location>
</feature>
<dbReference type="EC" id="2.7.11.1" evidence="1"/>
<dbReference type="STRING" id="41047.A0A397GE10"/>
<comment type="caution">
    <text evidence="11">The sequence shown here is derived from an EMBL/GenBank/DDBJ whole genome shotgun (WGS) entry which is preliminary data.</text>
</comment>
<evidence type="ECO:0000313" key="12">
    <source>
        <dbReference type="Proteomes" id="UP000215305"/>
    </source>
</evidence>
<evidence type="ECO:0000256" key="7">
    <source>
        <dbReference type="ARBA" id="ARBA00047899"/>
    </source>
</evidence>
<dbReference type="GO" id="GO:0005524">
    <property type="term" value="F:ATP binding"/>
    <property type="evidence" value="ECO:0007669"/>
    <property type="project" value="UniProtKB-KW"/>
</dbReference>
<dbReference type="RefSeq" id="XP_026611741.1">
    <property type="nucleotide sequence ID" value="XM_026754827.1"/>
</dbReference>
<feature type="region of interest" description="Disordered" evidence="9">
    <location>
        <begin position="454"/>
        <end position="577"/>
    </location>
</feature>
<dbReference type="PANTHER" id="PTHR43671">
    <property type="entry name" value="SERINE/THREONINE-PROTEIN KINASE NEK"/>
    <property type="match status" value="1"/>
</dbReference>
<evidence type="ECO:0000256" key="4">
    <source>
        <dbReference type="ARBA" id="ARBA00022741"/>
    </source>
</evidence>
<feature type="domain" description="Protein kinase" evidence="10">
    <location>
        <begin position="1"/>
        <end position="296"/>
    </location>
</feature>
<dbReference type="EMBL" id="NKHU02000210">
    <property type="protein sequence ID" value="RHZ47878.1"/>
    <property type="molecule type" value="Genomic_DNA"/>
</dbReference>
<dbReference type="Proteomes" id="UP000215305">
    <property type="component" value="Unassembled WGS sequence"/>
</dbReference>
<dbReference type="GO" id="GO:0004674">
    <property type="term" value="F:protein serine/threonine kinase activity"/>
    <property type="evidence" value="ECO:0007669"/>
    <property type="project" value="UniProtKB-KW"/>
</dbReference>
<evidence type="ECO:0000256" key="1">
    <source>
        <dbReference type="ARBA" id="ARBA00012513"/>
    </source>
</evidence>
<feature type="compositionally biased region" description="Polar residues" evidence="9">
    <location>
        <begin position="634"/>
        <end position="651"/>
    </location>
</feature>
<reference evidence="11" key="1">
    <citation type="submission" date="2018-08" db="EMBL/GenBank/DDBJ databases">
        <title>Draft genome sequence of azole-resistant Aspergillus thermomutatus (Neosartorya pseudofischeri) strain HMR AF 39, isolated from a human nasal aspirate.</title>
        <authorList>
            <person name="Parent-Michaud M."/>
            <person name="Dufresne P.J."/>
            <person name="Fournier E."/>
            <person name="Martineau C."/>
            <person name="Moreira S."/>
            <person name="Perkins V."/>
            <person name="De Repentigny L."/>
            <person name="Dufresne S.F."/>
        </authorList>
    </citation>
    <scope>NUCLEOTIDE SEQUENCE [LARGE SCALE GENOMIC DNA]</scope>
    <source>
        <strain evidence="11">HMR AF 39</strain>
    </source>
</reference>
<keyword evidence="4" id="KW-0547">Nucleotide-binding</keyword>
<dbReference type="VEuPathDB" id="FungiDB:CDV56_101208"/>
<evidence type="ECO:0000313" key="11">
    <source>
        <dbReference type="EMBL" id="RHZ47878.1"/>
    </source>
</evidence>
<accession>A0A397GE10</accession>
<dbReference type="PROSITE" id="PS50011">
    <property type="entry name" value="PROTEIN_KINASE_DOM"/>
    <property type="match status" value="1"/>
</dbReference>
<dbReference type="GeneID" id="38123182"/>
<dbReference type="InterPro" id="IPR000719">
    <property type="entry name" value="Prot_kinase_dom"/>
</dbReference>
<keyword evidence="5" id="KW-0418">Kinase</keyword>
<dbReference type="PANTHER" id="PTHR43671:SF98">
    <property type="entry name" value="SERINE_THREONINE-PROTEIN KINASE NEK11"/>
    <property type="match status" value="1"/>
</dbReference>
<evidence type="ECO:0000259" key="10">
    <source>
        <dbReference type="PROSITE" id="PS50011"/>
    </source>
</evidence>
<name>A0A397GE10_ASPTH</name>
<comment type="catalytic activity">
    <reaction evidence="7">
        <text>L-threonyl-[protein] + ATP = O-phospho-L-threonyl-[protein] + ADP + H(+)</text>
        <dbReference type="Rhea" id="RHEA:46608"/>
        <dbReference type="Rhea" id="RHEA-COMP:11060"/>
        <dbReference type="Rhea" id="RHEA-COMP:11605"/>
        <dbReference type="ChEBI" id="CHEBI:15378"/>
        <dbReference type="ChEBI" id="CHEBI:30013"/>
        <dbReference type="ChEBI" id="CHEBI:30616"/>
        <dbReference type="ChEBI" id="CHEBI:61977"/>
        <dbReference type="ChEBI" id="CHEBI:456216"/>
        <dbReference type="EC" id="2.7.11.1"/>
    </reaction>
</comment>
<evidence type="ECO:0000256" key="5">
    <source>
        <dbReference type="ARBA" id="ARBA00022777"/>
    </source>
</evidence>
<dbReference type="OrthoDB" id="1668230at2759"/>
<dbReference type="AlphaFoldDB" id="A0A397GE10"/>
<organism evidence="11 12">
    <name type="scientific">Aspergillus thermomutatus</name>
    <name type="common">Neosartorya pseudofischeri</name>
    <dbReference type="NCBI Taxonomy" id="41047"/>
    <lineage>
        <taxon>Eukaryota</taxon>
        <taxon>Fungi</taxon>
        <taxon>Dikarya</taxon>
        <taxon>Ascomycota</taxon>
        <taxon>Pezizomycotina</taxon>
        <taxon>Eurotiomycetes</taxon>
        <taxon>Eurotiomycetidae</taxon>
        <taxon>Eurotiales</taxon>
        <taxon>Aspergillaceae</taxon>
        <taxon>Aspergillus</taxon>
        <taxon>Aspergillus subgen. Fumigati</taxon>
    </lineage>
</organism>
<dbReference type="Pfam" id="PF00069">
    <property type="entry name" value="Pkinase"/>
    <property type="match status" value="1"/>
</dbReference>
<dbReference type="SUPFAM" id="SSF56112">
    <property type="entry name" value="Protein kinase-like (PK-like)"/>
    <property type="match status" value="1"/>
</dbReference>
<evidence type="ECO:0000256" key="6">
    <source>
        <dbReference type="ARBA" id="ARBA00022840"/>
    </source>
</evidence>
<comment type="catalytic activity">
    <reaction evidence="8">
        <text>L-seryl-[protein] + ATP = O-phospho-L-seryl-[protein] + ADP + H(+)</text>
        <dbReference type="Rhea" id="RHEA:17989"/>
        <dbReference type="Rhea" id="RHEA-COMP:9863"/>
        <dbReference type="Rhea" id="RHEA-COMP:11604"/>
        <dbReference type="ChEBI" id="CHEBI:15378"/>
        <dbReference type="ChEBI" id="CHEBI:29999"/>
        <dbReference type="ChEBI" id="CHEBI:30616"/>
        <dbReference type="ChEBI" id="CHEBI:83421"/>
        <dbReference type="ChEBI" id="CHEBI:456216"/>
        <dbReference type="EC" id="2.7.11.1"/>
    </reaction>
</comment>
<gene>
    <name evidence="11" type="ORF">CDV56_101208</name>
</gene>
<keyword evidence="6" id="KW-0067">ATP-binding</keyword>
<proteinExistence type="predicted"/>
<feature type="compositionally biased region" description="Polar residues" evidence="9">
    <location>
        <begin position="546"/>
        <end position="566"/>
    </location>
</feature>
<dbReference type="Gene3D" id="1.10.510.10">
    <property type="entry name" value="Transferase(Phosphotransferase) domain 1"/>
    <property type="match status" value="1"/>
</dbReference>
<evidence type="ECO:0000256" key="8">
    <source>
        <dbReference type="ARBA" id="ARBA00048679"/>
    </source>
</evidence>
<feature type="region of interest" description="Disordered" evidence="9">
    <location>
        <begin position="632"/>
        <end position="651"/>
    </location>
</feature>
<protein>
    <recommendedName>
        <fullName evidence="1">non-specific serine/threonine protein kinase</fullName>
        <ecNumber evidence="1">2.7.11.1</ecNumber>
    </recommendedName>
</protein>
<evidence type="ECO:0000256" key="3">
    <source>
        <dbReference type="ARBA" id="ARBA00022679"/>
    </source>
</evidence>
<dbReference type="CDD" id="cd00180">
    <property type="entry name" value="PKc"/>
    <property type="match status" value="1"/>
</dbReference>
<keyword evidence="2" id="KW-0723">Serine/threonine-protein kinase</keyword>
<sequence length="774" mass="85720">MLHEAEIVVYQQYCPPEVQRVIASGSSAFIGEVDASTVLKYPLAHGGDMSRLEVERKLLEVVGHHRRIIGLKRFSNSGLYLERAINGNLADYILESVDSPPSLQQRLSWCQEAAEAVAWIHSRGVLHCDIQPANFLLDEEFHLKLSDFQGKHLSENGTVLLDGGSGEPCRFYCPREDPFEADTKTDLFALGCTIYFIMMGHPVFPDIVDGEDGWYEKVNDSPEDLNSIWNLGGAIFGGGEAKTRFSRLYDGQKRVQEKSNTVAFLSRTVSVLLRNDIDDRANMVEKRSLSKGRGRLSVALEQLAQEIPTTKEKISGEYTRSALFYRLIEKCGLGDLATLGADNNHIWQKDLSIRDVDFLISFRRRNYPRAEKIARQLDFPVASLMIEALTTCGWGYDELATGNTRFLQHLRCIVAADSLAKGYIEKAINHNDPVSGSEGRRPLRSEPMILGQQTASSYAREPAQPGGDQESYPTASTVDGKIEHASSERRCRKRPPSDFYNKSKRLQKEATPEISQSIPTPHGQIADADSSLNEGSGIPLDDQYQADFSSPTITQYRKDQSNQVSSHPFPMTDPPAAAPPSLRSSFYSFPTSWGNFGEKHYAMVSDRLSIHGQDDFETAATFVQCSSRAAEDFSSGNSATPGEQSGTSDSALAQGTVTEPRYVPASEPFAEAIRATPHLGETQVAIDSAVRSTPLFRMPEENDTSSWSDSTYGATYVGQANDGHCYQLPENSDASAWSNFVNYCLPRVEDEYAWAAWNTYVLPQSTDSTAWGAH</sequence>
<dbReference type="InterPro" id="IPR050660">
    <property type="entry name" value="NEK_Ser/Thr_kinase"/>
</dbReference>